<proteinExistence type="inferred from homology"/>
<gene>
    <name evidence="8" type="primary">holA</name>
    <name evidence="8" type="ORF">EAH84_02150</name>
</gene>
<keyword evidence="3 8" id="KW-0548">Nucleotidyltransferase</keyword>
<evidence type="ECO:0000256" key="1">
    <source>
        <dbReference type="ARBA" id="ARBA00012417"/>
    </source>
</evidence>
<dbReference type="InterPro" id="IPR008921">
    <property type="entry name" value="DNA_pol3_clamp-load_cplx_C"/>
</dbReference>
<dbReference type="PANTHER" id="PTHR34388">
    <property type="entry name" value="DNA POLYMERASE III SUBUNIT DELTA"/>
    <property type="match status" value="1"/>
</dbReference>
<dbReference type="Proteomes" id="UP000318413">
    <property type="component" value="Unassembled WGS sequence"/>
</dbReference>
<dbReference type="RefSeq" id="WP_140866929.1">
    <property type="nucleotide sequence ID" value="NZ_RCZK01000001.1"/>
</dbReference>
<protein>
    <recommendedName>
        <fullName evidence="1">DNA-directed DNA polymerase</fullName>
        <ecNumber evidence="1">2.7.7.7</ecNumber>
    </recommendedName>
</protein>
<evidence type="ECO:0000256" key="7">
    <source>
        <dbReference type="ARBA" id="ARBA00049244"/>
    </source>
</evidence>
<dbReference type="OrthoDB" id="9804983at2"/>
<evidence type="ECO:0000256" key="2">
    <source>
        <dbReference type="ARBA" id="ARBA00022679"/>
    </source>
</evidence>
<comment type="caution">
    <text evidence="8">The sequence shown here is derived from an EMBL/GenBank/DDBJ whole genome shotgun (WGS) entry which is preliminary data.</text>
</comment>
<dbReference type="GO" id="GO:0006261">
    <property type="term" value="P:DNA-templated DNA replication"/>
    <property type="evidence" value="ECO:0007669"/>
    <property type="project" value="TreeGrafter"/>
</dbReference>
<accession>A0A502CPP9</accession>
<organism evidence="8 9">
    <name type="scientific">Sphingomonas oligophenolica</name>
    <dbReference type="NCBI Taxonomy" id="301154"/>
    <lineage>
        <taxon>Bacteria</taxon>
        <taxon>Pseudomonadati</taxon>
        <taxon>Pseudomonadota</taxon>
        <taxon>Alphaproteobacteria</taxon>
        <taxon>Sphingomonadales</taxon>
        <taxon>Sphingomonadaceae</taxon>
        <taxon>Sphingomonas</taxon>
    </lineage>
</organism>
<dbReference type="Gene3D" id="1.10.8.60">
    <property type="match status" value="1"/>
</dbReference>
<dbReference type="NCBIfam" id="TIGR01128">
    <property type="entry name" value="holA"/>
    <property type="match status" value="1"/>
</dbReference>
<name>A0A502CPP9_9SPHN</name>
<evidence type="ECO:0000313" key="9">
    <source>
        <dbReference type="Proteomes" id="UP000318413"/>
    </source>
</evidence>
<evidence type="ECO:0000256" key="6">
    <source>
        <dbReference type="ARBA" id="ARBA00034754"/>
    </source>
</evidence>
<comment type="similarity">
    <text evidence="6">Belongs to the DNA polymerase HolA subunit family.</text>
</comment>
<dbReference type="Gene3D" id="1.20.272.10">
    <property type="match status" value="1"/>
</dbReference>
<dbReference type="GO" id="GO:0003887">
    <property type="term" value="F:DNA-directed DNA polymerase activity"/>
    <property type="evidence" value="ECO:0007669"/>
    <property type="project" value="UniProtKB-KW"/>
</dbReference>
<reference evidence="8 9" key="1">
    <citation type="journal article" date="2019" name="Environ. Microbiol.">
        <title>Species interactions and distinct microbial communities in high Arctic permafrost affected cryosols are associated with the CH4 and CO2 gas fluxes.</title>
        <authorList>
            <person name="Altshuler I."/>
            <person name="Hamel J."/>
            <person name="Turney S."/>
            <person name="Magnuson E."/>
            <person name="Levesque R."/>
            <person name="Greer C."/>
            <person name="Whyte L.G."/>
        </authorList>
    </citation>
    <scope>NUCLEOTIDE SEQUENCE [LARGE SCALE GENOMIC DNA]</scope>
    <source>
        <strain evidence="8 9">S5.1</strain>
    </source>
</reference>
<comment type="catalytic activity">
    <reaction evidence="7">
        <text>DNA(n) + a 2'-deoxyribonucleoside 5'-triphosphate = DNA(n+1) + diphosphate</text>
        <dbReference type="Rhea" id="RHEA:22508"/>
        <dbReference type="Rhea" id="RHEA-COMP:17339"/>
        <dbReference type="Rhea" id="RHEA-COMP:17340"/>
        <dbReference type="ChEBI" id="CHEBI:33019"/>
        <dbReference type="ChEBI" id="CHEBI:61560"/>
        <dbReference type="ChEBI" id="CHEBI:173112"/>
        <dbReference type="EC" id="2.7.7.7"/>
    </reaction>
</comment>
<sequence length="339" mass="35970">MKANARDARAKLDRPSADCRLYLFHGPDTSAAADLAARLATAIGADAERIDLDGATLKNDPARLADEAASLSLFGTTRYIRVSPAGEESLDAFTTLLAADRAGNPVIALAPTIKSTAKILKLAVDSRHALAVACYEPSQQESEAIAATLAREAGLRPTGDSARRLVAAAGGDRAVIQREVEKLALYLDAAPDRPADLDDAALDAVGADLGDAEMTRLVTAVIEGNSAALGHELGRLDEAGVSPIPWLRQLARRLIALADMRGDIDRGGEVGAVLKRHRVFFREEAATARALRRWSPAMLTRALERVRTAERAVMASATAGRVLADHEVLAITHAVERRG</sequence>
<dbReference type="SUPFAM" id="SSF48019">
    <property type="entry name" value="post-AAA+ oligomerization domain-like"/>
    <property type="match status" value="1"/>
</dbReference>
<keyword evidence="2 8" id="KW-0808">Transferase</keyword>
<evidence type="ECO:0000313" key="8">
    <source>
        <dbReference type="EMBL" id="TPG15615.1"/>
    </source>
</evidence>
<keyword evidence="4" id="KW-0235">DNA replication</keyword>
<keyword evidence="5" id="KW-0239">DNA-directed DNA polymerase</keyword>
<dbReference type="InterPro" id="IPR027417">
    <property type="entry name" value="P-loop_NTPase"/>
</dbReference>
<dbReference type="AlphaFoldDB" id="A0A502CPP9"/>
<evidence type="ECO:0000256" key="4">
    <source>
        <dbReference type="ARBA" id="ARBA00022705"/>
    </source>
</evidence>
<dbReference type="GO" id="GO:0009360">
    <property type="term" value="C:DNA polymerase III complex"/>
    <property type="evidence" value="ECO:0007669"/>
    <property type="project" value="TreeGrafter"/>
</dbReference>
<dbReference type="InterPro" id="IPR005790">
    <property type="entry name" value="DNA_polIII_delta"/>
</dbReference>
<dbReference type="GO" id="GO:0003677">
    <property type="term" value="F:DNA binding"/>
    <property type="evidence" value="ECO:0007669"/>
    <property type="project" value="InterPro"/>
</dbReference>
<dbReference type="PANTHER" id="PTHR34388:SF1">
    <property type="entry name" value="DNA POLYMERASE III SUBUNIT DELTA"/>
    <property type="match status" value="1"/>
</dbReference>
<dbReference type="EMBL" id="RCZK01000001">
    <property type="protein sequence ID" value="TPG15615.1"/>
    <property type="molecule type" value="Genomic_DNA"/>
</dbReference>
<dbReference type="SUPFAM" id="SSF52540">
    <property type="entry name" value="P-loop containing nucleoside triphosphate hydrolases"/>
    <property type="match status" value="1"/>
</dbReference>
<evidence type="ECO:0000256" key="5">
    <source>
        <dbReference type="ARBA" id="ARBA00022932"/>
    </source>
</evidence>
<keyword evidence="9" id="KW-1185">Reference proteome</keyword>
<evidence type="ECO:0000256" key="3">
    <source>
        <dbReference type="ARBA" id="ARBA00022695"/>
    </source>
</evidence>
<dbReference type="EC" id="2.7.7.7" evidence="1"/>